<dbReference type="Gramene" id="RZC48774">
    <property type="protein sequence ID" value="RZC48774"/>
    <property type="gene ID" value="C5167_017201"/>
</dbReference>
<protein>
    <submittedName>
        <fullName evidence="2">Uncharacterized protein</fullName>
    </submittedName>
</protein>
<evidence type="ECO:0000256" key="1">
    <source>
        <dbReference type="SAM" id="MobiDB-lite"/>
    </source>
</evidence>
<organism evidence="2 3">
    <name type="scientific">Papaver somniferum</name>
    <name type="common">Opium poppy</name>
    <dbReference type="NCBI Taxonomy" id="3469"/>
    <lineage>
        <taxon>Eukaryota</taxon>
        <taxon>Viridiplantae</taxon>
        <taxon>Streptophyta</taxon>
        <taxon>Embryophyta</taxon>
        <taxon>Tracheophyta</taxon>
        <taxon>Spermatophyta</taxon>
        <taxon>Magnoliopsida</taxon>
        <taxon>Ranunculales</taxon>
        <taxon>Papaveraceae</taxon>
        <taxon>Papaveroideae</taxon>
        <taxon>Papaver</taxon>
    </lineage>
</organism>
<name>A0A4Y7IIR1_PAPSO</name>
<evidence type="ECO:0000313" key="3">
    <source>
        <dbReference type="Proteomes" id="UP000316621"/>
    </source>
</evidence>
<evidence type="ECO:0000313" key="2">
    <source>
        <dbReference type="EMBL" id="RZC48774.1"/>
    </source>
</evidence>
<feature type="region of interest" description="Disordered" evidence="1">
    <location>
        <begin position="86"/>
        <end position="110"/>
    </location>
</feature>
<sequence>MESLLGEVREEFEHRLATQNEPISLSSLCGGGGYQGGGDQGGCLGDGYQGGGDKKRNKIFLSNKVTCLACGGGGYQGGGDWEGCLGGGDHGGSGSGRDGDLMCPNSSNLH</sequence>
<dbReference type="Proteomes" id="UP000316621">
    <property type="component" value="Chromosome 2"/>
</dbReference>
<reference evidence="2 3" key="1">
    <citation type="journal article" date="2018" name="Science">
        <title>The opium poppy genome and morphinan production.</title>
        <authorList>
            <person name="Guo L."/>
            <person name="Winzer T."/>
            <person name="Yang X."/>
            <person name="Li Y."/>
            <person name="Ning Z."/>
            <person name="He Z."/>
            <person name="Teodor R."/>
            <person name="Lu Y."/>
            <person name="Bowser T.A."/>
            <person name="Graham I.A."/>
            <person name="Ye K."/>
        </authorList>
    </citation>
    <scope>NUCLEOTIDE SEQUENCE [LARGE SCALE GENOMIC DNA]</scope>
    <source>
        <strain evidence="3">cv. HN1</strain>
        <tissue evidence="2">Leaves</tissue>
    </source>
</reference>
<feature type="compositionally biased region" description="Gly residues" evidence="1">
    <location>
        <begin position="86"/>
        <end position="96"/>
    </location>
</feature>
<dbReference type="AlphaFoldDB" id="A0A4Y7IIR1"/>
<dbReference type="EMBL" id="CM010716">
    <property type="protein sequence ID" value="RZC48774.1"/>
    <property type="molecule type" value="Genomic_DNA"/>
</dbReference>
<gene>
    <name evidence="2" type="ORF">C5167_017201</name>
</gene>
<accession>A0A4Y7IIR1</accession>
<keyword evidence="3" id="KW-1185">Reference proteome</keyword>
<proteinExistence type="predicted"/>